<proteinExistence type="inferred from homology"/>
<evidence type="ECO:0000256" key="1">
    <source>
        <dbReference type="ARBA" id="ARBA00000213"/>
    </source>
</evidence>
<evidence type="ECO:0000256" key="7">
    <source>
        <dbReference type="ARBA" id="ARBA00023029"/>
    </source>
</evidence>
<dbReference type="SUPFAM" id="SSF57783">
    <property type="entry name" value="Zinc beta-ribbon"/>
    <property type="match status" value="2"/>
</dbReference>
<feature type="site" description="Interaction with DNA" evidence="10">
    <location>
        <position position="143"/>
    </location>
</feature>
<feature type="region of interest" description="Interaction with DNA" evidence="10">
    <location>
        <begin position="164"/>
        <end position="169"/>
    </location>
</feature>
<evidence type="ECO:0000259" key="11">
    <source>
        <dbReference type="PROSITE" id="PS50880"/>
    </source>
</evidence>
<dbReference type="Gene3D" id="3.30.65.10">
    <property type="entry name" value="Bacterial Topoisomerase I, domain 1"/>
    <property type="match status" value="2"/>
</dbReference>
<keyword evidence="5" id="KW-0862">Zinc</keyword>
<organism evidence="14 15">
    <name type="scientific">Candidatus Phytoplasma oryzae</name>
    <dbReference type="NCBI Taxonomy" id="203274"/>
    <lineage>
        <taxon>Bacteria</taxon>
        <taxon>Bacillati</taxon>
        <taxon>Mycoplasmatota</taxon>
        <taxon>Mollicutes</taxon>
        <taxon>Acholeplasmatales</taxon>
        <taxon>Acholeplasmataceae</taxon>
        <taxon>Candidatus Phytoplasma</taxon>
        <taxon>16SrXI (Rice yellow dwarf group)</taxon>
    </lineage>
</organism>
<feature type="site" description="Interaction with DNA" evidence="10">
    <location>
        <position position="478"/>
    </location>
</feature>
<evidence type="ECO:0000256" key="8">
    <source>
        <dbReference type="ARBA" id="ARBA00023125"/>
    </source>
</evidence>
<dbReference type="GO" id="GO:0008270">
    <property type="term" value="F:zinc ion binding"/>
    <property type="evidence" value="ECO:0007669"/>
    <property type="project" value="UniProtKB-KW"/>
</dbReference>
<evidence type="ECO:0000313" key="15">
    <source>
        <dbReference type="Proteomes" id="UP000070069"/>
    </source>
</evidence>
<dbReference type="EMBL" id="LTBM01000008">
    <property type="protein sequence ID" value="KXT29193.1"/>
    <property type="molecule type" value="Genomic_DNA"/>
</dbReference>
<dbReference type="Gene3D" id="3.40.50.140">
    <property type="match status" value="1"/>
</dbReference>
<dbReference type="Pfam" id="PF01131">
    <property type="entry name" value="Topoisom_bac"/>
    <property type="match status" value="1"/>
</dbReference>
<dbReference type="Gene3D" id="1.10.460.10">
    <property type="entry name" value="Topoisomerase I, domain 2"/>
    <property type="match status" value="1"/>
</dbReference>
<dbReference type="PROSITE" id="PS52039">
    <property type="entry name" value="TOPO_IA_2"/>
    <property type="match status" value="1"/>
</dbReference>
<dbReference type="SUPFAM" id="SSF56712">
    <property type="entry name" value="Prokaryotic type I DNA topoisomerase"/>
    <property type="match status" value="1"/>
</dbReference>
<keyword evidence="9 10" id="KW-0413">Isomerase</keyword>
<accession>A0A139JQG7</accession>
<evidence type="ECO:0000256" key="9">
    <source>
        <dbReference type="ARBA" id="ARBA00023235"/>
    </source>
</evidence>
<comment type="subunit">
    <text evidence="10">Monomer.</text>
</comment>
<dbReference type="InterPro" id="IPR013824">
    <property type="entry name" value="Topo_IA_cen_sub1"/>
</dbReference>
<dbReference type="InterPro" id="IPR005733">
    <property type="entry name" value="TopoI_bac-type"/>
</dbReference>
<comment type="caution">
    <text evidence="14">The sequence shown here is derived from an EMBL/GenBank/DDBJ whole genome shotgun (WGS) entry which is preliminary data.</text>
</comment>
<keyword evidence="7 10" id="KW-0799">Topoisomerase</keyword>
<dbReference type="GO" id="GO:0005694">
    <property type="term" value="C:chromosome"/>
    <property type="evidence" value="ECO:0007669"/>
    <property type="project" value="InterPro"/>
</dbReference>
<dbReference type="SMART" id="SM00493">
    <property type="entry name" value="TOPRIM"/>
    <property type="match status" value="1"/>
</dbReference>
<comment type="similarity">
    <text evidence="2 10">Belongs to the type IA topoisomerase family.</text>
</comment>
<dbReference type="Gene3D" id="1.10.290.10">
    <property type="entry name" value="Topoisomerase I, domain 4"/>
    <property type="match status" value="1"/>
</dbReference>
<evidence type="ECO:0000256" key="4">
    <source>
        <dbReference type="ARBA" id="ARBA00022771"/>
    </source>
</evidence>
<dbReference type="InterPro" id="IPR013497">
    <property type="entry name" value="Topo_IA_cen"/>
</dbReference>
<keyword evidence="4" id="KW-0863">Zinc-finger</keyword>
<dbReference type="Pfam" id="PF01396">
    <property type="entry name" value="Zn_ribbon_Top1"/>
    <property type="match status" value="2"/>
</dbReference>
<evidence type="ECO:0000256" key="10">
    <source>
        <dbReference type="HAMAP-Rule" id="MF_00952"/>
    </source>
</evidence>
<dbReference type="Gene3D" id="2.70.20.10">
    <property type="entry name" value="Topoisomerase I, domain 3"/>
    <property type="match status" value="1"/>
</dbReference>
<comment type="catalytic activity">
    <reaction evidence="1 10">
        <text>ATP-independent breakage of single-stranded DNA, followed by passage and rejoining.</text>
        <dbReference type="EC" id="5.6.2.1"/>
    </reaction>
</comment>
<evidence type="ECO:0000256" key="6">
    <source>
        <dbReference type="ARBA" id="ARBA00022842"/>
    </source>
</evidence>
<dbReference type="GO" id="GO:0006265">
    <property type="term" value="P:DNA topological change"/>
    <property type="evidence" value="ECO:0007669"/>
    <property type="project" value="UniProtKB-UniRule"/>
</dbReference>
<dbReference type="InterPro" id="IPR006171">
    <property type="entry name" value="TOPRIM_dom"/>
</dbReference>
<dbReference type="InterPro" id="IPR003601">
    <property type="entry name" value="Topo_IA_2"/>
</dbReference>
<dbReference type="SMART" id="SM00437">
    <property type="entry name" value="TOP1Ac"/>
    <property type="match status" value="1"/>
</dbReference>
<dbReference type="Pfam" id="PF01751">
    <property type="entry name" value="Toprim"/>
    <property type="match status" value="1"/>
</dbReference>
<feature type="domain" description="Topo IA-type catalytic" evidence="12">
    <location>
        <begin position="132"/>
        <end position="546"/>
    </location>
</feature>
<dbReference type="InterPro" id="IPR000380">
    <property type="entry name" value="Topo_IA"/>
</dbReference>
<gene>
    <name evidence="10" type="primary">topA</name>
    <name evidence="14" type="ORF">AXA84_0281</name>
    <name evidence="13" type="ORF">AXA84_0295</name>
</gene>
<dbReference type="PROSITE" id="PS00396">
    <property type="entry name" value="TOPO_IA_1"/>
    <property type="match status" value="1"/>
</dbReference>
<dbReference type="NCBIfam" id="TIGR01051">
    <property type="entry name" value="topA_bact"/>
    <property type="match status" value="1"/>
</dbReference>
<dbReference type="InterPro" id="IPR023406">
    <property type="entry name" value="Topo_IA_AS"/>
</dbReference>
<name>A0A139JQG7_9MOLU</name>
<evidence type="ECO:0000313" key="14">
    <source>
        <dbReference type="EMBL" id="KXT29209.1"/>
    </source>
</evidence>
<dbReference type="PANTHER" id="PTHR42785:SF1">
    <property type="entry name" value="DNA TOPOISOMERASE"/>
    <property type="match status" value="1"/>
</dbReference>
<dbReference type="EMBL" id="LTBM01000007">
    <property type="protein sequence ID" value="KXT29209.1"/>
    <property type="molecule type" value="Genomic_DNA"/>
</dbReference>
<dbReference type="Proteomes" id="UP000070069">
    <property type="component" value="Unassembled WGS sequence"/>
</dbReference>
<dbReference type="InterPro" id="IPR023405">
    <property type="entry name" value="Topo_IA_core_domain"/>
</dbReference>
<dbReference type="AlphaFoldDB" id="A0A139JQG7"/>
<feature type="domain" description="Toprim" evidence="11">
    <location>
        <begin position="4"/>
        <end position="116"/>
    </location>
</feature>
<dbReference type="PANTHER" id="PTHR42785">
    <property type="entry name" value="DNA TOPOISOMERASE, TYPE IA, CORE"/>
    <property type="match status" value="1"/>
</dbReference>
<dbReference type="GO" id="GO:0003917">
    <property type="term" value="F:DNA topoisomerase type I (single strand cut, ATP-independent) activity"/>
    <property type="evidence" value="ECO:0007669"/>
    <property type="project" value="UniProtKB-UniRule"/>
</dbReference>
<evidence type="ECO:0000259" key="12">
    <source>
        <dbReference type="PROSITE" id="PS52039"/>
    </source>
</evidence>
<keyword evidence="6" id="KW-0460">Magnesium</keyword>
<feature type="site" description="Interaction with DNA" evidence="10">
    <location>
        <position position="142"/>
    </location>
</feature>
<dbReference type="PROSITE" id="PS50880">
    <property type="entry name" value="TOPRIM"/>
    <property type="match status" value="1"/>
</dbReference>
<dbReference type="HAMAP" id="MF_00952">
    <property type="entry name" value="Topoisom_1_prok"/>
    <property type="match status" value="1"/>
</dbReference>
<dbReference type="PATRIC" id="fig|203274.3.peg.437"/>
<feature type="site" description="Interaction with DNA" evidence="10">
    <location>
        <position position="34"/>
    </location>
</feature>
<dbReference type="EC" id="5.6.2.1" evidence="10"/>
<feature type="active site" description="O-(5'-phospho-DNA)-tyrosine intermediate" evidence="10">
    <location>
        <position position="292"/>
    </location>
</feature>
<dbReference type="GO" id="GO:0003677">
    <property type="term" value="F:DNA binding"/>
    <property type="evidence" value="ECO:0007669"/>
    <property type="project" value="UniProtKB-KW"/>
</dbReference>
<comment type="function">
    <text evidence="10">Releases the supercoiling and torsional tension of DNA, which is introduced during the DNA replication and transcription, by transiently cleaving and rejoining one strand of the DNA duplex. Introduces a single-strand break via transesterification at a target site in duplex DNA. The scissile phosphodiester is attacked by the catalytic tyrosine of the enzyme, resulting in the formation of a DNA-(5'-phosphotyrosyl)-enzyme intermediate and the expulsion of a 3'-OH DNA strand. The free DNA strand then undergoes passage around the unbroken strand, thus removing DNA supercoils. Finally, in the religation step, the DNA 3'-OH attacks the covalent intermediate to expel the active-site tyrosine and restore the DNA phosphodiester backbone.</text>
</comment>
<evidence type="ECO:0000256" key="2">
    <source>
        <dbReference type="ARBA" id="ARBA00009446"/>
    </source>
</evidence>
<dbReference type="SMART" id="SM00436">
    <property type="entry name" value="TOP1Bc"/>
    <property type="match status" value="1"/>
</dbReference>
<dbReference type="InterPro" id="IPR028612">
    <property type="entry name" value="Topoisom_1_IA"/>
</dbReference>
<comment type="caution">
    <text evidence="10">Lacks conserved residue(s) required for the propagation of feature annotation.</text>
</comment>
<protein>
    <recommendedName>
        <fullName evidence="10">DNA topoisomerase 1</fullName>
        <ecNumber evidence="10">5.6.2.1</ecNumber>
    </recommendedName>
    <alternativeName>
        <fullName evidence="10">DNA topoisomerase I</fullName>
    </alternativeName>
</protein>
<sequence>MMKSQVIIVESPSKVKTLNSFFENKVLIISSKGHIRDLSYKGKGNLGIDIENNFNPDYLIIPRQKKTVQQIIKMTKGKQIFLATDPDREGEAIAWHLSQILKLKKTDKNRIIFNEINREVVLKAFKNPVSIQQNLVDSQEARRILDRIIGFKLSNLIRKKSAKSAGRVQSVALKLIVEIEEQRKIFIPQKYFLVKAIFSEFQAILKIDKEQKIKDEEKVNQIIAEIKNRKFLLTKINKKKIVNKTPKPFITATLQQEVFKVFSMSAKNTMLHAQKLYEGIKIKDKIIGLITYMRTDSTRISSVFAKEIKKFIIEKYGEKYLLKSEQKEFQNKNIQDAHEAIRPTDIKRTPEILKKYLNKYEFFLYEIIYKRALASFMSNSIFEKTEFFLIIKKYIFVAENNQMIFDGFNKILKIYSKNVDLSFLKINEEYLPAKINKISKETSPPSYFTEASLIKKLEYLKIGRPSTYAYIIETLKKRFYVIIENKKIICTELGILIKKTLEKFFPSIINVKYTSQIEKKLDDIYFGRINKLDFLKEFYDNFIFLWSIANKEIKQKNIMTEEKCSLCNGFLVKRQGRYGSFLGCNSFPKCHNIISLKKKQKNIMVKEKCSLCNDFLVKRKGRYGLFLGCNSFPKCHNMIPLSLKDKEKKR</sequence>
<dbReference type="InterPro" id="IPR013498">
    <property type="entry name" value="Topo_IA_Znf"/>
</dbReference>
<keyword evidence="3" id="KW-0479">Metal-binding</keyword>
<evidence type="ECO:0000313" key="13">
    <source>
        <dbReference type="EMBL" id="KXT29193.1"/>
    </source>
</evidence>
<dbReference type="InterPro" id="IPR013826">
    <property type="entry name" value="Topo_IA_cen_sub3"/>
</dbReference>
<dbReference type="PRINTS" id="PR00417">
    <property type="entry name" value="PRTPISMRASEI"/>
</dbReference>
<feature type="site" description="Interaction with DNA" evidence="10">
    <location>
        <position position="146"/>
    </location>
</feature>
<dbReference type="CDD" id="cd00186">
    <property type="entry name" value="TOP1Ac"/>
    <property type="match status" value="1"/>
</dbReference>
<feature type="site" description="Interaction with DNA" evidence="10">
    <location>
        <position position="294"/>
    </location>
</feature>
<keyword evidence="8 10" id="KW-0238">DNA-binding</keyword>
<reference evidence="14 15" key="1">
    <citation type="submission" date="2016-02" db="EMBL/GenBank/DDBJ databases">
        <title>A draft genome sequence of Candidatus Phytoplasma oryzae strain Mbita1, the causative agent of Napier Grass stunt disease in Kenya.</title>
        <authorList>
            <person name="Fischer A."/>
            <person name="Santa-Cruz I."/>
            <person name="Wambua L."/>
            <person name="Olds C."/>
            <person name="Midega C."/>
            <person name="Dickinson M."/>
            <person name="Kawicha P."/>
            <person name="Khan Z."/>
            <person name="Masiga D."/>
            <person name="Jores J."/>
            <person name="Bernd S."/>
        </authorList>
    </citation>
    <scope>NUCLEOTIDE SEQUENCE [LARGE SCALE GENOMIC DNA]</scope>
    <source>
        <strain evidence="14">Mbita1</strain>
    </source>
</reference>
<dbReference type="InterPro" id="IPR003602">
    <property type="entry name" value="Topo_IA_DNA-bd_dom"/>
</dbReference>
<evidence type="ECO:0000256" key="5">
    <source>
        <dbReference type="ARBA" id="ARBA00022833"/>
    </source>
</evidence>
<evidence type="ECO:0000256" key="3">
    <source>
        <dbReference type="ARBA" id="ARBA00022723"/>
    </source>
</evidence>
<dbReference type="InterPro" id="IPR013825">
    <property type="entry name" value="Topo_IA_cen_sub2"/>
</dbReference>